<dbReference type="OrthoDB" id="5336600at2759"/>
<dbReference type="Gene3D" id="3.40.50.720">
    <property type="entry name" value="NAD(P)-binding Rossmann-like Domain"/>
    <property type="match status" value="1"/>
</dbReference>
<comment type="caution">
    <text evidence="3">The sequence shown here is derived from an EMBL/GenBank/DDBJ whole genome shotgun (WGS) entry which is preliminary data.</text>
</comment>
<evidence type="ECO:0000313" key="4">
    <source>
        <dbReference type="Proteomes" id="UP001147747"/>
    </source>
</evidence>
<gene>
    <name evidence="3" type="ORF">N7509_001211</name>
</gene>
<evidence type="ECO:0000256" key="2">
    <source>
        <dbReference type="ARBA" id="ARBA00023002"/>
    </source>
</evidence>
<dbReference type="InterPro" id="IPR002347">
    <property type="entry name" value="SDR_fam"/>
</dbReference>
<dbReference type="AlphaFoldDB" id="A0A9W9WCE3"/>
<organism evidence="3 4">
    <name type="scientific">Penicillium cosmopolitanum</name>
    <dbReference type="NCBI Taxonomy" id="1131564"/>
    <lineage>
        <taxon>Eukaryota</taxon>
        <taxon>Fungi</taxon>
        <taxon>Dikarya</taxon>
        <taxon>Ascomycota</taxon>
        <taxon>Pezizomycotina</taxon>
        <taxon>Eurotiomycetes</taxon>
        <taxon>Eurotiomycetidae</taxon>
        <taxon>Eurotiales</taxon>
        <taxon>Aspergillaceae</taxon>
        <taxon>Penicillium</taxon>
    </lineage>
</organism>
<reference evidence="3" key="1">
    <citation type="submission" date="2022-12" db="EMBL/GenBank/DDBJ databases">
        <authorList>
            <person name="Petersen C."/>
        </authorList>
    </citation>
    <scope>NUCLEOTIDE SEQUENCE</scope>
    <source>
        <strain evidence="3">IBT 29677</strain>
    </source>
</reference>
<keyword evidence="4" id="KW-1185">Reference proteome</keyword>
<dbReference type="InterPro" id="IPR036291">
    <property type="entry name" value="NAD(P)-bd_dom_sf"/>
</dbReference>
<dbReference type="GO" id="GO:0016491">
    <property type="term" value="F:oxidoreductase activity"/>
    <property type="evidence" value="ECO:0007669"/>
    <property type="project" value="UniProtKB-KW"/>
</dbReference>
<comment type="similarity">
    <text evidence="1">Belongs to the short-chain dehydrogenases/reductases (SDR) family.</text>
</comment>
<evidence type="ECO:0008006" key="5">
    <source>
        <dbReference type="Google" id="ProtNLM"/>
    </source>
</evidence>
<name>A0A9W9WCE3_9EURO</name>
<proteinExistence type="inferred from homology"/>
<dbReference type="PANTHER" id="PTHR43669:SF4">
    <property type="entry name" value="SHORT-CHAIN DEHYDROGENASE"/>
    <property type="match status" value="1"/>
</dbReference>
<accession>A0A9W9WCE3</accession>
<keyword evidence="2" id="KW-0560">Oxidoreductase</keyword>
<evidence type="ECO:0000256" key="1">
    <source>
        <dbReference type="ARBA" id="ARBA00006484"/>
    </source>
</evidence>
<dbReference type="GeneID" id="81364828"/>
<reference evidence="3" key="2">
    <citation type="journal article" date="2023" name="IMA Fungus">
        <title>Comparative genomic study of the Penicillium genus elucidates a diverse pangenome and 15 lateral gene transfer events.</title>
        <authorList>
            <person name="Petersen C."/>
            <person name="Sorensen T."/>
            <person name="Nielsen M.R."/>
            <person name="Sondergaard T.E."/>
            <person name="Sorensen J.L."/>
            <person name="Fitzpatrick D.A."/>
            <person name="Frisvad J.C."/>
            <person name="Nielsen K.L."/>
        </authorList>
    </citation>
    <scope>NUCLEOTIDE SEQUENCE</scope>
    <source>
        <strain evidence="3">IBT 29677</strain>
    </source>
</reference>
<dbReference type="EMBL" id="JAPZBU010000003">
    <property type="protein sequence ID" value="KAJ5414584.1"/>
    <property type="molecule type" value="Genomic_DNA"/>
</dbReference>
<dbReference type="PANTHER" id="PTHR43669">
    <property type="entry name" value="5-KETO-D-GLUCONATE 5-REDUCTASE"/>
    <property type="match status" value="1"/>
</dbReference>
<sequence length="227" mass="24110">MSNVSPVILILGAGPNVGQHVADEFSTNGYKTALVSRNVTGQDNENQINIAADLSDPDSVPEIFSKVEAALGIPSVVVYNAAALTITDAEDPLSISVSDFNRDLVINTTSALAAAKYAASGFEQLPESASKTFIYTGNVLNTTAIAPFLSLGVGKSASAHFIQVAAEAYVGRGYQFYYADERKADGSNVGRGISGDAHAKFYFQLSEVISQGPWHQTFVKDVGYKKF</sequence>
<protein>
    <recommendedName>
        <fullName evidence="5">Short-chain dehydrogenase</fullName>
    </recommendedName>
</protein>
<dbReference type="Proteomes" id="UP001147747">
    <property type="component" value="Unassembled WGS sequence"/>
</dbReference>
<dbReference type="RefSeq" id="XP_056494430.1">
    <property type="nucleotide sequence ID" value="XM_056625848.1"/>
</dbReference>
<dbReference type="Pfam" id="PF13561">
    <property type="entry name" value="adh_short_C2"/>
    <property type="match status" value="1"/>
</dbReference>
<dbReference type="SUPFAM" id="SSF51735">
    <property type="entry name" value="NAD(P)-binding Rossmann-fold domains"/>
    <property type="match status" value="1"/>
</dbReference>
<evidence type="ECO:0000313" key="3">
    <source>
        <dbReference type="EMBL" id="KAJ5414584.1"/>
    </source>
</evidence>